<dbReference type="EMBL" id="HBUE01042144">
    <property type="protein sequence ID" value="CAG6461148.1"/>
    <property type="molecule type" value="Transcribed_RNA"/>
</dbReference>
<proteinExistence type="predicted"/>
<feature type="signal peptide" evidence="2">
    <location>
        <begin position="1"/>
        <end position="26"/>
    </location>
</feature>
<accession>A0A8D8AT21</accession>
<name>A0A8D8AT21_CULPI</name>
<sequence length="115" mass="12729">MNCCRAVVMPLVLRVPFSCCCKLLLACDCASILSFRLDTDGEWMGLGESESPESSELADERQSSIDEESFSRWPCRSSCSRRATSLISSCIRFSGSSVSTLICLILSVRVRSESW</sequence>
<reference evidence="3" key="1">
    <citation type="submission" date="2021-05" db="EMBL/GenBank/DDBJ databases">
        <authorList>
            <person name="Alioto T."/>
            <person name="Alioto T."/>
            <person name="Gomez Garrido J."/>
        </authorList>
    </citation>
    <scope>NUCLEOTIDE SEQUENCE</scope>
</reference>
<feature type="chain" id="PRO_5034632880" evidence="2">
    <location>
        <begin position="27"/>
        <end position="115"/>
    </location>
</feature>
<protein>
    <submittedName>
        <fullName evidence="3">(northern house mosquito) hypothetical protein</fullName>
    </submittedName>
</protein>
<feature type="region of interest" description="Disordered" evidence="1">
    <location>
        <begin position="46"/>
        <end position="65"/>
    </location>
</feature>
<organism evidence="3">
    <name type="scientific">Culex pipiens</name>
    <name type="common">House mosquito</name>
    <dbReference type="NCBI Taxonomy" id="7175"/>
    <lineage>
        <taxon>Eukaryota</taxon>
        <taxon>Metazoa</taxon>
        <taxon>Ecdysozoa</taxon>
        <taxon>Arthropoda</taxon>
        <taxon>Hexapoda</taxon>
        <taxon>Insecta</taxon>
        <taxon>Pterygota</taxon>
        <taxon>Neoptera</taxon>
        <taxon>Endopterygota</taxon>
        <taxon>Diptera</taxon>
        <taxon>Nematocera</taxon>
        <taxon>Culicoidea</taxon>
        <taxon>Culicidae</taxon>
        <taxon>Culicinae</taxon>
        <taxon>Culicini</taxon>
        <taxon>Culex</taxon>
        <taxon>Culex</taxon>
    </lineage>
</organism>
<dbReference type="AlphaFoldDB" id="A0A8D8AT21"/>
<evidence type="ECO:0000313" key="3">
    <source>
        <dbReference type="EMBL" id="CAG6461148.1"/>
    </source>
</evidence>
<evidence type="ECO:0000256" key="2">
    <source>
        <dbReference type="SAM" id="SignalP"/>
    </source>
</evidence>
<evidence type="ECO:0000256" key="1">
    <source>
        <dbReference type="SAM" id="MobiDB-lite"/>
    </source>
</evidence>
<keyword evidence="2" id="KW-0732">Signal</keyword>